<dbReference type="InterPro" id="IPR006162">
    <property type="entry name" value="Ppantetheine_attach_site"/>
</dbReference>
<dbReference type="GO" id="GO:0031177">
    <property type="term" value="F:phosphopantetheine binding"/>
    <property type="evidence" value="ECO:0007669"/>
    <property type="project" value="InterPro"/>
</dbReference>
<evidence type="ECO:0000259" key="3">
    <source>
        <dbReference type="PROSITE" id="PS50075"/>
    </source>
</evidence>
<gene>
    <name evidence="4" type="ORF">LMG29739_00271</name>
</gene>
<keyword evidence="1" id="KW-0596">Phosphopantetheine</keyword>
<name>A0A6J5D038_9BURK</name>
<evidence type="ECO:0000313" key="4">
    <source>
        <dbReference type="EMBL" id="CAB3746787.1"/>
    </source>
</evidence>
<dbReference type="AlphaFoldDB" id="A0A6J5D038"/>
<dbReference type="Pfam" id="PF00550">
    <property type="entry name" value="PP-binding"/>
    <property type="match status" value="1"/>
</dbReference>
<evidence type="ECO:0000256" key="1">
    <source>
        <dbReference type="ARBA" id="ARBA00022450"/>
    </source>
</evidence>
<organism evidence="4 5">
    <name type="scientific">Paraburkholderia solisilvae</name>
    <dbReference type="NCBI Taxonomy" id="624376"/>
    <lineage>
        <taxon>Bacteria</taxon>
        <taxon>Pseudomonadati</taxon>
        <taxon>Pseudomonadota</taxon>
        <taxon>Betaproteobacteria</taxon>
        <taxon>Burkholderiales</taxon>
        <taxon>Burkholderiaceae</taxon>
        <taxon>Paraburkholderia</taxon>
    </lineage>
</organism>
<dbReference type="InterPro" id="IPR036736">
    <property type="entry name" value="ACP-like_sf"/>
</dbReference>
<dbReference type="Gene3D" id="1.10.1200.10">
    <property type="entry name" value="ACP-like"/>
    <property type="match status" value="1"/>
</dbReference>
<dbReference type="PROSITE" id="PS00012">
    <property type="entry name" value="PHOSPHOPANTETHEINE"/>
    <property type="match status" value="1"/>
</dbReference>
<dbReference type="PROSITE" id="PS50075">
    <property type="entry name" value="CARRIER"/>
    <property type="match status" value="1"/>
</dbReference>
<evidence type="ECO:0000256" key="2">
    <source>
        <dbReference type="ARBA" id="ARBA00022553"/>
    </source>
</evidence>
<dbReference type="EMBL" id="CADIKF010000001">
    <property type="protein sequence ID" value="CAB3746787.1"/>
    <property type="molecule type" value="Genomic_DNA"/>
</dbReference>
<dbReference type="InterPro" id="IPR009081">
    <property type="entry name" value="PP-bd_ACP"/>
</dbReference>
<dbReference type="InterPro" id="IPR020806">
    <property type="entry name" value="PKS_PP-bd"/>
</dbReference>
<keyword evidence="2" id="KW-0597">Phosphoprotein</keyword>
<dbReference type="SMART" id="SM00823">
    <property type="entry name" value="PKS_PP"/>
    <property type="match status" value="1"/>
</dbReference>
<dbReference type="SUPFAM" id="SSF47336">
    <property type="entry name" value="ACP-like"/>
    <property type="match status" value="1"/>
</dbReference>
<accession>A0A6J5D038</accession>
<sequence length="114" mass="12450">MSSELETSSANGVSVTAEKIMSWIGEWTESRDLKVPADLNQTFSDAGFDSLHSVELAFFLEEKLGIKVDETVLYDYPTFASLADYLVGRLGPVVETRSGNGVTQQQPAANATDW</sequence>
<evidence type="ECO:0000313" key="5">
    <source>
        <dbReference type="Proteomes" id="UP000494329"/>
    </source>
</evidence>
<keyword evidence="5" id="KW-1185">Reference proteome</keyword>
<protein>
    <recommendedName>
        <fullName evidence="3">Carrier domain-containing protein</fullName>
    </recommendedName>
</protein>
<dbReference type="RefSeq" id="WP_175108930.1">
    <property type="nucleotide sequence ID" value="NZ_CADIKF010000001.1"/>
</dbReference>
<reference evidence="4 5" key="1">
    <citation type="submission" date="2020-04" db="EMBL/GenBank/DDBJ databases">
        <authorList>
            <person name="De Canck E."/>
        </authorList>
    </citation>
    <scope>NUCLEOTIDE SEQUENCE [LARGE SCALE GENOMIC DNA]</scope>
    <source>
        <strain evidence="4 5">LMG 29739</strain>
    </source>
</reference>
<proteinExistence type="predicted"/>
<dbReference type="Proteomes" id="UP000494329">
    <property type="component" value="Unassembled WGS sequence"/>
</dbReference>
<feature type="domain" description="Carrier" evidence="3">
    <location>
        <begin position="14"/>
        <end position="90"/>
    </location>
</feature>